<dbReference type="PRINTS" id="PR00834">
    <property type="entry name" value="PROTEASES2C"/>
</dbReference>
<sequence length="418" mass="42180">MNTTPRTRLTVLAAAALGLTATVGLATPAAAADGAPALGAVEDSLVHVLTTYSGYVAYPTEEGGWEWSDQVSVSATCTGWFASAEGHIATAGHCVDPDSSIREALISSFLEDVGAEELLDEAVASWTVEGYEDGSDVDRVVEVVQPDGVEDAVLDELTVAQVVDFESFEDGDAALLKVAGVTDATPLALSGGEAEVGDTITSIGFPASVQNVVDSQRLSASFKTGTVSSRQVTDGGVPIIEINAQVSAGMSGGPTVDETGAVVGINSFGITGESQSFNFVTDTDGLASFLEQHGVDPIVGSDDSVTGTALEAGSGSDAEGTAAVSGDDAAVPAADTADRAETGTSRTDTQGSETGSATVLIALLSGLLALGTAGVATLLVLFRRNLRRTAQQPAAATASAWAAPQAEEIRTSPAAPVR</sequence>
<dbReference type="SUPFAM" id="SSF50494">
    <property type="entry name" value="Trypsin-like serine proteases"/>
    <property type="match status" value="1"/>
</dbReference>
<keyword evidence="2" id="KW-1133">Transmembrane helix</keyword>
<dbReference type="Pfam" id="PF13365">
    <property type="entry name" value="Trypsin_2"/>
    <property type="match status" value="1"/>
</dbReference>
<keyword evidence="2" id="KW-0472">Membrane</keyword>
<gene>
    <name evidence="4" type="ORF">SAMN06295885_2005</name>
</gene>
<feature type="transmembrane region" description="Helical" evidence="2">
    <location>
        <begin position="359"/>
        <end position="382"/>
    </location>
</feature>
<dbReference type="AlphaFoldDB" id="A0A1X7NYA5"/>
<reference evidence="5" key="1">
    <citation type="submission" date="2017-04" db="EMBL/GenBank/DDBJ databases">
        <authorList>
            <person name="Varghese N."/>
            <person name="Submissions S."/>
        </authorList>
    </citation>
    <scope>NUCLEOTIDE SEQUENCE [LARGE SCALE GENOMIC DNA]</scope>
    <source>
        <strain evidence="5">VKM Ac-2121</strain>
    </source>
</reference>
<feature type="chain" id="PRO_5010890351" evidence="3">
    <location>
        <begin position="32"/>
        <end position="418"/>
    </location>
</feature>
<keyword evidence="5" id="KW-1185">Reference proteome</keyword>
<dbReference type="InterPro" id="IPR009003">
    <property type="entry name" value="Peptidase_S1_PA"/>
</dbReference>
<dbReference type="PROSITE" id="PS51318">
    <property type="entry name" value="TAT"/>
    <property type="match status" value="1"/>
</dbReference>
<evidence type="ECO:0000313" key="5">
    <source>
        <dbReference type="Proteomes" id="UP000193711"/>
    </source>
</evidence>
<evidence type="ECO:0000313" key="4">
    <source>
        <dbReference type="EMBL" id="SMH42517.1"/>
    </source>
</evidence>
<dbReference type="GO" id="GO:0006508">
    <property type="term" value="P:proteolysis"/>
    <property type="evidence" value="ECO:0007669"/>
    <property type="project" value="InterPro"/>
</dbReference>
<dbReference type="InterPro" id="IPR001940">
    <property type="entry name" value="Peptidase_S1C"/>
</dbReference>
<dbReference type="GO" id="GO:0004252">
    <property type="term" value="F:serine-type endopeptidase activity"/>
    <property type="evidence" value="ECO:0007669"/>
    <property type="project" value="InterPro"/>
</dbReference>
<feature type="compositionally biased region" description="Polar residues" evidence="1">
    <location>
        <begin position="342"/>
        <end position="352"/>
    </location>
</feature>
<keyword evidence="3" id="KW-0732">Signal</keyword>
<name>A0A1X7NYA5_9MICO</name>
<keyword evidence="2" id="KW-0812">Transmembrane</keyword>
<dbReference type="EMBL" id="FXBM01000002">
    <property type="protein sequence ID" value="SMH42517.1"/>
    <property type="molecule type" value="Genomic_DNA"/>
</dbReference>
<protein>
    <submittedName>
        <fullName evidence="4">Trypsin-like peptidase domain-containing protein</fullName>
    </submittedName>
</protein>
<feature type="region of interest" description="Disordered" evidence="1">
    <location>
        <begin position="300"/>
        <end position="352"/>
    </location>
</feature>
<dbReference type="InterPro" id="IPR043504">
    <property type="entry name" value="Peptidase_S1_PA_chymotrypsin"/>
</dbReference>
<feature type="region of interest" description="Disordered" evidence="1">
    <location>
        <begin position="395"/>
        <end position="418"/>
    </location>
</feature>
<dbReference type="STRING" id="1891671.SAMN06295885_2005"/>
<dbReference type="Proteomes" id="UP000193711">
    <property type="component" value="Unassembled WGS sequence"/>
</dbReference>
<evidence type="ECO:0000256" key="2">
    <source>
        <dbReference type="SAM" id="Phobius"/>
    </source>
</evidence>
<accession>A0A1X7NYA5</accession>
<feature type="compositionally biased region" description="Low complexity" evidence="1">
    <location>
        <begin position="395"/>
        <end position="406"/>
    </location>
</feature>
<dbReference type="RefSeq" id="WP_165759585.1">
    <property type="nucleotide sequence ID" value="NZ_FXBM01000002.1"/>
</dbReference>
<dbReference type="Gene3D" id="2.40.10.10">
    <property type="entry name" value="Trypsin-like serine proteases"/>
    <property type="match status" value="2"/>
</dbReference>
<organism evidence="4 5">
    <name type="scientific">Rathayibacter oskolensis</name>
    <dbReference type="NCBI Taxonomy" id="1891671"/>
    <lineage>
        <taxon>Bacteria</taxon>
        <taxon>Bacillati</taxon>
        <taxon>Actinomycetota</taxon>
        <taxon>Actinomycetes</taxon>
        <taxon>Micrococcales</taxon>
        <taxon>Microbacteriaceae</taxon>
        <taxon>Rathayibacter</taxon>
    </lineage>
</organism>
<evidence type="ECO:0000256" key="3">
    <source>
        <dbReference type="SAM" id="SignalP"/>
    </source>
</evidence>
<proteinExistence type="predicted"/>
<evidence type="ECO:0000256" key="1">
    <source>
        <dbReference type="SAM" id="MobiDB-lite"/>
    </source>
</evidence>
<dbReference type="InterPro" id="IPR006311">
    <property type="entry name" value="TAT_signal"/>
</dbReference>
<feature type="signal peptide" evidence="3">
    <location>
        <begin position="1"/>
        <end position="31"/>
    </location>
</feature>